<organism evidence="2 3">
    <name type="scientific">Geodermatophilus africanus</name>
    <dbReference type="NCBI Taxonomy" id="1137993"/>
    <lineage>
        <taxon>Bacteria</taxon>
        <taxon>Bacillati</taxon>
        <taxon>Actinomycetota</taxon>
        <taxon>Actinomycetes</taxon>
        <taxon>Geodermatophilales</taxon>
        <taxon>Geodermatophilaceae</taxon>
        <taxon>Geodermatophilus</taxon>
    </lineage>
</organism>
<feature type="compositionally biased region" description="Acidic residues" evidence="1">
    <location>
        <begin position="164"/>
        <end position="174"/>
    </location>
</feature>
<reference evidence="3" key="1">
    <citation type="submission" date="2016-10" db="EMBL/GenBank/DDBJ databases">
        <authorList>
            <person name="Varghese N."/>
            <person name="Submissions S."/>
        </authorList>
    </citation>
    <scope>NUCLEOTIDE SEQUENCE [LARGE SCALE GENOMIC DNA]</scope>
    <source>
        <strain evidence="3">DSM 45422</strain>
    </source>
</reference>
<dbReference type="OrthoDB" id="5194882at2"/>
<dbReference type="EMBL" id="FNOT01000004">
    <property type="protein sequence ID" value="SDY01761.1"/>
    <property type="molecule type" value="Genomic_DNA"/>
</dbReference>
<feature type="compositionally biased region" description="Basic and acidic residues" evidence="1">
    <location>
        <begin position="213"/>
        <end position="223"/>
    </location>
</feature>
<gene>
    <name evidence="2" type="ORF">SAMN05660209_01841</name>
</gene>
<feature type="compositionally biased region" description="Low complexity" evidence="1">
    <location>
        <begin position="175"/>
        <end position="199"/>
    </location>
</feature>
<feature type="compositionally biased region" description="Basic and acidic residues" evidence="1">
    <location>
        <begin position="232"/>
        <end position="245"/>
    </location>
</feature>
<accession>A0A1H3GER0</accession>
<name>A0A1H3GER0_9ACTN</name>
<dbReference type="RefSeq" id="WP_091154064.1">
    <property type="nucleotide sequence ID" value="NZ_FNOT01000004.1"/>
</dbReference>
<proteinExistence type="predicted"/>
<feature type="compositionally biased region" description="Low complexity" evidence="1">
    <location>
        <begin position="136"/>
        <end position="163"/>
    </location>
</feature>
<evidence type="ECO:0000313" key="2">
    <source>
        <dbReference type="EMBL" id="SDY01761.1"/>
    </source>
</evidence>
<dbReference type="AlphaFoldDB" id="A0A1H3GER0"/>
<sequence length="286" mass="28749">MTTPADARTDEEAFAACLAGRPVPAGAQGLAAFTDAVRSSATAPGRPNAALAELLATGLLVPTQEPSRGTAGRPARTSRKRPHVLIPTLVAKFAAAGAVAKAAAAGGVVAVALTGAATAGALPGQQDTAVVESSDTIDTTTDEPTGTTDGTGDVTDEPAAGEPAAEEPVVEEPGTEPVVEEPVPVVEEPAVEVPVTDPAPESPETSEGGKPTDQQKFDRHPENPGRAASAEAHQRNAERKAERAVQPEAGTPEDEGTDEVLEAEQAPVVEQSAPAGHGKGNGKNGK</sequence>
<feature type="compositionally biased region" description="Polar residues" evidence="1">
    <location>
        <begin position="125"/>
        <end position="134"/>
    </location>
</feature>
<keyword evidence="3" id="KW-1185">Reference proteome</keyword>
<dbReference type="STRING" id="1137993.SAMN05660209_01841"/>
<feature type="compositionally biased region" description="Acidic residues" evidence="1">
    <location>
        <begin position="251"/>
        <end position="262"/>
    </location>
</feature>
<protein>
    <submittedName>
        <fullName evidence="2">Uncharacterized protein</fullName>
    </submittedName>
</protein>
<feature type="region of interest" description="Disordered" evidence="1">
    <location>
        <begin position="122"/>
        <end position="286"/>
    </location>
</feature>
<feature type="compositionally biased region" description="Gly residues" evidence="1">
    <location>
        <begin position="277"/>
        <end position="286"/>
    </location>
</feature>
<dbReference type="Proteomes" id="UP000198921">
    <property type="component" value="Unassembled WGS sequence"/>
</dbReference>
<evidence type="ECO:0000256" key="1">
    <source>
        <dbReference type="SAM" id="MobiDB-lite"/>
    </source>
</evidence>
<evidence type="ECO:0000313" key="3">
    <source>
        <dbReference type="Proteomes" id="UP000198921"/>
    </source>
</evidence>